<evidence type="ECO:0000313" key="2">
    <source>
        <dbReference type="Proteomes" id="UP000724584"/>
    </source>
</evidence>
<protein>
    <submittedName>
        <fullName evidence="1">Uncharacterized protein</fullName>
    </submittedName>
</protein>
<name>A0ACB7PA60_9PEZI</name>
<proteinExistence type="predicted"/>
<gene>
    <name evidence="1" type="ORF">F5144DRAFT_610615</name>
</gene>
<dbReference type="Proteomes" id="UP000724584">
    <property type="component" value="Unassembled WGS sequence"/>
</dbReference>
<organism evidence="1 2">
    <name type="scientific">Chaetomium tenue</name>
    <dbReference type="NCBI Taxonomy" id="1854479"/>
    <lineage>
        <taxon>Eukaryota</taxon>
        <taxon>Fungi</taxon>
        <taxon>Dikarya</taxon>
        <taxon>Ascomycota</taxon>
        <taxon>Pezizomycotina</taxon>
        <taxon>Sordariomycetes</taxon>
        <taxon>Sordariomycetidae</taxon>
        <taxon>Sordariales</taxon>
        <taxon>Chaetomiaceae</taxon>
        <taxon>Chaetomium</taxon>
    </lineage>
</organism>
<keyword evidence="2" id="KW-1185">Reference proteome</keyword>
<dbReference type="EMBL" id="JAGIZQ010000003">
    <property type="protein sequence ID" value="KAH6635741.1"/>
    <property type="molecule type" value="Genomic_DNA"/>
</dbReference>
<sequence length="433" mass="46186">MPGEYSNAPIGNSGGGNQGAGGANAGKSGVGDQDSGGAGNPGDPGGKGDGKDSKHGVHVQGPPKRKADDVGNSQPKRHHHNPQLPQGSSLSALGSQMISAAHATNMVAQPPLQGIDPAQLEPGVNGPVGGHDSANRNFTTSFQMTNGDNIHAYRGHNLSIINDISSIASRFINGPAAEYWIILGESILPEDESRRRSRRYAPSRGETSRGDVPGCPRCNTMQHSWDECPKRPDESQAEVRDQDTFNHLVRSRGSLPPIRTEVPWPSLLARLSRESRSGYPATKAYVQQQFRQDEEQFRTYLSDPTYALFLKDPATISTDAIHKNLTDLVESEVYRPPPKRMADDGDNTTDRSDEAADDGDDNKGDEVSIDMHMADSSMSNAIVANAAAVAESAAVFENAAATNNTATKVDGVSMDEAKGYGTDMEDFAAGYSD</sequence>
<accession>A0ACB7PA60</accession>
<reference evidence="1 2" key="1">
    <citation type="journal article" date="2021" name="Nat. Commun.">
        <title>Genetic determinants of endophytism in the Arabidopsis root mycobiome.</title>
        <authorList>
            <person name="Mesny F."/>
            <person name="Miyauchi S."/>
            <person name="Thiergart T."/>
            <person name="Pickel B."/>
            <person name="Atanasova L."/>
            <person name="Karlsson M."/>
            <person name="Huettel B."/>
            <person name="Barry K.W."/>
            <person name="Haridas S."/>
            <person name="Chen C."/>
            <person name="Bauer D."/>
            <person name="Andreopoulos W."/>
            <person name="Pangilinan J."/>
            <person name="LaButti K."/>
            <person name="Riley R."/>
            <person name="Lipzen A."/>
            <person name="Clum A."/>
            <person name="Drula E."/>
            <person name="Henrissat B."/>
            <person name="Kohler A."/>
            <person name="Grigoriev I.V."/>
            <person name="Martin F.M."/>
            <person name="Hacquard S."/>
        </authorList>
    </citation>
    <scope>NUCLEOTIDE SEQUENCE [LARGE SCALE GENOMIC DNA]</scope>
    <source>
        <strain evidence="1 2">MPI-SDFR-AT-0079</strain>
    </source>
</reference>
<comment type="caution">
    <text evidence="1">The sequence shown here is derived from an EMBL/GenBank/DDBJ whole genome shotgun (WGS) entry which is preliminary data.</text>
</comment>
<evidence type="ECO:0000313" key="1">
    <source>
        <dbReference type="EMBL" id="KAH6635741.1"/>
    </source>
</evidence>